<dbReference type="Proteomes" id="UP000297496">
    <property type="component" value="Unassembled WGS sequence"/>
</dbReference>
<comment type="caution">
    <text evidence="1">The sequence shown here is derived from an EMBL/GenBank/DDBJ whole genome shotgun (WGS) entry which is preliminary data.</text>
</comment>
<sequence>MLLDGETPTMQALFAVELSAIYGGADAFDEDLEVGVVAERLALCHVAKVEVGGSPFITSDRVNYSTVVAGRRHPAAAHLPDTDPFADDAVTVHVTEIVTSAWETDGVTTSRVGARGEVLGYRVTDSVGTFEPYDSFPEALVGHANLAAQFGEAAADMAARNWWFRESPHMRVSGDH</sequence>
<dbReference type="EMBL" id="SRRO01000001">
    <property type="protein sequence ID" value="TGN65396.1"/>
    <property type="molecule type" value="Genomic_DNA"/>
</dbReference>
<reference evidence="1 2" key="1">
    <citation type="submission" date="2019-04" db="EMBL/GenBank/DDBJ databases">
        <title>Three New Species of Nocardioides, Nocardioides euryhalodurans sp. nov., Nocardioides seonyuensis sp. nov. and Nocardioides eburneoflavus sp. nov. Isolated from Soil.</title>
        <authorList>
            <person name="Roh S.G."/>
            <person name="Lee C."/>
            <person name="Kim M.-K."/>
            <person name="Kim S.B."/>
        </authorList>
    </citation>
    <scope>NUCLEOTIDE SEQUENCE [LARGE SCALE GENOMIC DNA]</scope>
    <source>
        <strain evidence="1 2">MMS17-SY213</strain>
    </source>
</reference>
<evidence type="ECO:0000313" key="2">
    <source>
        <dbReference type="Proteomes" id="UP000297496"/>
    </source>
</evidence>
<organism evidence="1 2">
    <name type="scientific">Nocardioides eburneiflavus</name>
    <dbReference type="NCBI Taxonomy" id="2518372"/>
    <lineage>
        <taxon>Bacteria</taxon>
        <taxon>Bacillati</taxon>
        <taxon>Actinomycetota</taxon>
        <taxon>Actinomycetes</taxon>
        <taxon>Propionibacteriales</taxon>
        <taxon>Nocardioidaceae</taxon>
        <taxon>Nocardioides</taxon>
    </lineage>
</organism>
<keyword evidence="2" id="KW-1185">Reference proteome</keyword>
<name>A0A4Z1CCI8_9ACTN</name>
<dbReference type="AlphaFoldDB" id="A0A4Z1CCI8"/>
<protein>
    <submittedName>
        <fullName evidence="1">Uncharacterized protein</fullName>
    </submittedName>
</protein>
<gene>
    <name evidence="1" type="ORF">EXE59_16615</name>
</gene>
<proteinExistence type="predicted"/>
<evidence type="ECO:0000313" key="1">
    <source>
        <dbReference type="EMBL" id="TGN65396.1"/>
    </source>
</evidence>
<accession>A0A4Z1CCI8</accession>
<dbReference type="RefSeq" id="WP_135839892.1">
    <property type="nucleotide sequence ID" value="NZ_SRRO01000001.1"/>
</dbReference>